<evidence type="ECO:0000256" key="7">
    <source>
        <dbReference type="ARBA" id="ARBA00022771"/>
    </source>
</evidence>
<comment type="catalytic activity">
    <reaction evidence="1">
        <text>[E2 ubiquitin-conjugating enzyme]-S-ubiquitinyl-L-cysteine + [acceptor protein]-L-lysine = [E2 ubiquitin-conjugating enzyme]-L-cysteine + [acceptor protein]-N(6)-ubiquitinyl-L-lysine.</text>
        <dbReference type="EC" id="2.3.2.31"/>
    </reaction>
</comment>
<dbReference type="EC" id="2.3.2.31" evidence="3"/>
<dbReference type="GO" id="GO:0008270">
    <property type="term" value="F:zinc ion binding"/>
    <property type="evidence" value="ECO:0007669"/>
    <property type="project" value="UniProtKB-KW"/>
</dbReference>
<dbReference type="PROSITE" id="PS00518">
    <property type="entry name" value="ZF_RING_1"/>
    <property type="match status" value="1"/>
</dbReference>
<dbReference type="CDD" id="cd23820">
    <property type="entry name" value="RWD_RNF14"/>
    <property type="match status" value="1"/>
</dbReference>
<dbReference type="FunFam" id="3.30.40.10:FF:000137">
    <property type="entry name" value="RanBP-type and C3HC4-type zinc finger-containing protein 1"/>
    <property type="match status" value="1"/>
</dbReference>
<dbReference type="Gene3D" id="1.20.120.1750">
    <property type="match status" value="1"/>
</dbReference>
<dbReference type="InterPro" id="IPR013083">
    <property type="entry name" value="Znf_RING/FYVE/PHD"/>
</dbReference>
<dbReference type="InterPro" id="IPR047548">
    <property type="entry name" value="Rcat_RBR_RNF14"/>
</dbReference>
<keyword evidence="4" id="KW-0808">Transferase</keyword>
<evidence type="ECO:0000256" key="3">
    <source>
        <dbReference type="ARBA" id="ARBA00012251"/>
    </source>
</evidence>
<gene>
    <name evidence="15" type="primary">Rnf14</name>
    <name evidence="15" type="ORF">TNCT_157301</name>
</gene>
<evidence type="ECO:0000256" key="9">
    <source>
        <dbReference type="ARBA" id="ARBA00022833"/>
    </source>
</evidence>
<organism evidence="15 16">
    <name type="scientific">Trichonephila clavata</name>
    <name type="common">Joro spider</name>
    <name type="synonym">Nephila clavata</name>
    <dbReference type="NCBI Taxonomy" id="2740835"/>
    <lineage>
        <taxon>Eukaryota</taxon>
        <taxon>Metazoa</taxon>
        <taxon>Ecdysozoa</taxon>
        <taxon>Arthropoda</taxon>
        <taxon>Chelicerata</taxon>
        <taxon>Arachnida</taxon>
        <taxon>Araneae</taxon>
        <taxon>Araneomorphae</taxon>
        <taxon>Entelegynae</taxon>
        <taxon>Araneoidea</taxon>
        <taxon>Nephilidae</taxon>
        <taxon>Trichonephila</taxon>
    </lineage>
</organism>
<evidence type="ECO:0000313" key="16">
    <source>
        <dbReference type="Proteomes" id="UP000887116"/>
    </source>
</evidence>
<keyword evidence="9" id="KW-0862">Zinc</keyword>
<dbReference type="EMBL" id="BMAO01034461">
    <property type="protein sequence ID" value="GFQ96700.1"/>
    <property type="molecule type" value="Genomic_DNA"/>
</dbReference>
<proteinExistence type="inferred from homology"/>
<protein>
    <recommendedName>
        <fullName evidence="3">RBR-type E3 ubiquitin transferase</fullName>
        <ecNumber evidence="3">2.3.2.31</ecNumber>
    </recommendedName>
</protein>
<dbReference type="InterPro" id="IPR002867">
    <property type="entry name" value="IBR_dom"/>
</dbReference>
<evidence type="ECO:0000256" key="8">
    <source>
        <dbReference type="ARBA" id="ARBA00022786"/>
    </source>
</evidence>
<dbReference type="CDD" id="cd20354">
    <property type="entry name" value="Rcat_RBR_RNF14"/>
    <property type="match status" value="1"/>
</dbReference>
<feature type="domain" description="RING-type" evidence="14">
    <location>
        <begin position="245"/>
        <end position="486"/>
    </location>
</feature>
<dbReference type="InterPro" id="IPR031127">
    <property type="entry name" value="E3_UB_ligase_RBR"/>
</dbReference>
<dbReference type="SMART" id="SM00647">
    <property type="entry name" value="IBR"/>
    <property type="match status" value="2"/>
</dbReference>
<dbReference type="InterPro" id="IPR016135">
    <property type="entry name" value="UBQ-conjugating_enzyme/RWD"/>
</dbReference>
<dbReference type="Proteomes" id="UP000887116">
    <property type="component" value="Unassembled WGS sequence"/>
</dbReference>
<dbReference type="Pfam" id="PF26200">
    <property type="entry name" value="Rcat_RNF216"/>
    <property type="match status" value="1"/>
</dbReference>
<keyword evidence="6" id="KW-0677">Repeat</keyword>
<dbReference type="PANTHER" id="PTHR11685">
    <property type="entry name" value="RBR FAMILY RING FINGER AND IBR DOMAIN-CONTAINING"/>
    <property type="match status" value="1"/>
</dbReference>
<dbReference type="InterPro" id="IPR017907">
    <property type="entry name" value="Znf_RING_CS"/>
</dbReference>
<sequence>MNNLESQEMELLALQNIFAERDFIVDEMNPPSGRLNAHIRLPQTFLIRYELTSTREGKLDKQNNETSVDASFQVEHLPPLNLLFQFPETYPEQTCPAFLLSCNWLTLQQLSDICRHLESLWIESKDAILYTWSQFLQEETLNFLNITDYLDITELLKFKIQDNIVLHGLSKEEENNVCNSGATGFSNQILQNNYLSKLQNIKPTVSGGYGPIDARAFNDLSHGRTLIQHLKEYNEFKEEDIFKSTSHVCEICYSTKEGSDFVIFRTCKHFFCIECMKSFFEVQIQEGNVNSLHCPEGDCKAQADGSMVKQVVRKELYEKYDKILLSRSLEDMTDVTFCPRQACQCPVLLDVSGRMGSCPACDFVFCPFCNMAFHGIMPCVFKEEKKLSLFEEYTTGSKAVKEELEKRYGKRLLKNLVEDTLSESWKDTNSKNCPRCNACIQKEEGCNKMTCFKCGSYFCWLCGVKLKHSDPYEHFRNKDSECSLFIFDDTVDDTGGFDYNFFEPGEFLNVNFM</sequence>
<evidence type="ECO:0000256" key="2">
    <source>
        <dbReference type="ARBA" id="ARBA00004906"/>
    </source>
</evidence>
<dbReference type="InterPro" id="IPR044066">
    <property type="entry name" value="TRIAD_supradom"/>
</dbReference>
<feature type="domain" description="RING-type" evidence="12">
    <location>
        <begin position="249"/>
        <end position="295"/>
    </location>
</feature>
<comment type="pathway">
    <text evidence="2">Protein modification; protein ubiquitination.</text>
</comment>
<dbReference type="PROSITE" id="PS51873">
    <property type="entry name" value="TRIAD"/>
    <property type="match status" value="1"/>
</dbReference>
<dbReference type="InterPro" id="IPR001841">
    <property type="entry name" value="Znf_RING"/>
</dbReference>
<evidence type="ECO:0000256" key="5">
    <source>
        <dbReference type="ARBA" id="ARBA00022723"/>
    </source>
</evidence>
<dbReference type="CDD" id="cd20341">
    <property type="entry name" value="BRcat_RBR_RNF14"/>
    <property type="match status" value="1"/>
</dbReference>
<keyword evidence="5" id="KW-0479">Metal-binding</keyword>
<dbReference type="InterPro" id="IPR031128">
    <property type="entry name" value="RNF14_RING-HC_Zfn"/>
</dbReference>
<dbReference type="SUPFAM" id="SSF57850">
    <property type="entry name" value="RING/U-box"/>
    <property type="match status" value="3"/>
</dbReference>
<dbReference type="Gene3D" id="3.30.40.10">
    <property type="entry name" value="Zinc/RING finger domain, C3HC4 (zinc finger)"/>
    <property type="match status" value="1"/>
</dbReference>
<evidence type="ECO:0000256" key="10">
    <source>
        <dbReference type="ARBA" id="ARBA00044508"/>
    </source>
</evidence>
<accession>A0A8X6G4Q7</accession>
<dbReference type="Gene3D" id="3.10.110.10">
    <property type="entry name" value="Ubiquitin Conjugating Enzyme"/>
    <property type="match status" value="1"/>
</dbReference>
<evidence type="ECO:0000313" key="15">
    <source>
        <dbReference type="EMBL" id="GFQ96700.1"/>
    </source>
</evidence>
<dbReference type="GO" id="GO:0061630">
    <property type="term" value="F:ubiquitin protein ligase activity"/>
    <property type="evidence" value="ECO:0007669"/>
    <property type="project" value="UniProtKB-EC"/>
</dbReference>
<keyword evidence="7 11" id="KW-0863">Zinc-finger</keyword>
<reference evidence="15" key="1">
    <citation type="submission" date="2020-07" db="EMBL/GenBank/DDBJ databases">
        <title>Multicomponent nature underlies the extraordinary mechanical properties of spider dragline silk.</title>
        <authorList>
            <person name="Kono N."/>
            <person name="Nakamura H."/>
            <person name="Mori M."/>
            <person name="Yoshida Y."/>
            <person name="Ohtoshi R."/>
            <person name="Malay A.D."/>
            <person name="Moran D.A.P."/>
            <person name="Tomita M."/>
            <person name="Numata K."/>
            <person name="Arakawa K."/>
        </authorList>
    </citation>
    <scope>NUCLEOTIDE SEQUENCE</scope>
</reference>
<dbReference type="PROSITE" id="PS50908">
    <property type="entry name" value="RWD"/>
    <property type="match status" value="1"/>
</dbReference>
<name>A0A8X6G4Q7_TRICU</name>
<evidence type="ECO:0000259" key="12">
    <source>
        <dbReference type="PROSITE" id="PS50089"/>
    </source>
</evidence>
<comment type="caution">
    <text evidence="15">The sequence shown here is derived from an EMBL/GenBank/DDBJ whole genome shotgun (WGS) entry which is preliminary data.</text>
</comment>
<dbReference type="SUPFAM" id="SSF54495">
    <property type="entry name" value="UBC-like"/>
    <property type="match status" value="1"/>
</dbReference>
<keyword evidence="8" id="KW-0833">Ubl conjugation pathway</keyword>
<feature type="domain" description="RWD" evidence="13">
    <location>
        <begin position="9"/>
        <end position="143"/>
    </location>
</feature>
<comment type="similarity">
    <text evidence="10">Belongs to the RBR family. RNF14 subfamily.</text>
</comment>
<dbReference type="Pfam" id="PF05773">
    <property type="entry name" value="RWD"/>
    <property type="match status" value="1"/>
</dbReference>
<dbReference type="GO" id="GO:0016567">
    <property type="term" value="P:protein ubiquitination"/>
    <property type="evidence" value="ECO:0007669"/>
    <property type="project" value="InterPro"/>
</dbReference>
<dbReference type="AlphaFoldDB" id="A0A8X6G4Q7"/>
<evidence type="ECO:0000256" key="1">
    <source>
        <dbReference type="ARBA" id="ARBA00001798"/>
    </source>
</evidence>
<evidence type="ECO:0000259" key="13">
    <source>
        <dbReference type="PROSITE" id="PS50908"/>
    </source>
</evidence>
<dbReference type="Pfam" id="PF01485">
    <property type="entry name" value="IBR"/>
    <property type="match status" value="1"/>
</dbReference>
<dbReference type="CDD" id="cd16628">
    <property type="entry name" value="RING-HC_RBR_RNF14"/>
    <property type="match status" value="1"/>
</dbReference>
<evidence type="ECO:0000256" key="11">
    <source>
        <dbReference type="PROSITE-ProRule" id="PRU00175"/>
    </source>
</evidence>
<evidence type="ECO:0000259" key="14">
    <source>
        <dbReference type="PROSITE" id="PS51873"/>
    </source>
</evidence>
<dbReference type="PROSITE" id="PS50089">
    <property type="entry name" value="ZF_RING_2"/>
    <property type="match status" value="1"/>
</dbReference>
<evidence type="ECO:0000256" key="6">
    <source>
        <dbReference type="ARBA" id="ARBA00022737"/>
    </source>
</evidence>
<keyword evidence="16" id="KW-1185">Reference proteome</keyword>
<dbReference type="OrthoDB" id="69641at2759"/>
<dbReference type="InterPro" id="IPR006575">
    <property type="entry name" value="RWD_dom"/>
</dbReference>
<dbReference type="SMART" id="SM00591">
    <property type="entry name" value="RWD"/>
    <property type="match status" value="1"/>
</dbReference>
<evidence type="ECO:0000256" key="4">
    <source>
        <dbReference type="ARBA" id="ARBA00022679"/>
    </source>
</evidence>